<dbReference type="InterPro" id="IPR025645">
    <property type="entry name" value="DUF4349"/>
</dbReference>
<feature type="domain" description="DUF4349" evidence="2">
    <location>
        <begin position="19"/>
        <end position="171"/>
    </location>
</feature>
<evidence type="ECO:0000313" key="3">
    <source>
        <dbReference type="EMBL" id="QSQ14927.1"/>
    </source>
</evidence>
<feature type="coiled-coil region" evidence="1">
    <location>
        <begin position="126"/>
        <end position="153"/>
    </location>
</feature>
<name>A0ABX7N845_9BACT</name>
<dbReference type="RefSeq" id="WP_206716677.1">
    <property type="nucleotide sequence ID" value="NZ_CP071091.1"/>
</dbReference>
<keyword evidence="4" id="KW-1185">Reference proteome</keyword>
<proteinExistence type="predicted"/>
<dbReference type="Pfam" id="PF14257">
    <property type="entry name" value="DUF4349"/>
    <property type="match status" value="1"/>
</dbReference>
<dbReference type="EMBL" id="CP071091">
    <property type="protein sequence ID" value="QSQ14927.1"/>
    <property type="molecule type" value="Genomic_DNA"/>
</dbReference>
<dbReference type="Proteomes" id="UP000663090">
    <property type="component" value="Chromosome"/>
</dbReference>
<gene>
    <name evidence="3" type="ORF">JY572_02245</name>
</gene>
<evidence type="ECO:0000256" key="1">
    <source>
        <dbReference type="SAM" id="Coils"/>
    </source>
</evidence>
<sequence length="190" mass="21159">MGSTEALMQGAPGSLTENRSIIRRASVNLERDEPEQGPAQAVALAKAHGGYAQQVMKQGAVVRIPADRLESFLSAVPTLGTVENKSISAEDVTDVHRDLKVRLDNVSRIRERYLELLQRATSVEDTLKVEKELERITMEYETLKARLQGLEADIAVSTVYLDFKRPVRPGPVGWVFYGLGKAVKWLIVWD</sequence>
<evidence type="ECO:0000313" key="4">
    <source>
        <dbReference type="Proteomes" id="UP000663090"/>
    </source>
</evidence>
<evidence type="ECO:0000259" key="2">
    <source>
        <dbReference type="Pfam" id="PF14257"/>
    </source>
</evidence>
<organism evidence="3 4">
    <name type="scientific">Myxococcus landrumensis</name>
    <dbReference type="NCBI Taxonomy" id="2813577"/>
    <lineage>
        <taxon>Bacteria</taxon>
        <taxon>Pseudomonadati</taxon>
        <taxon>Myxococcota</taxon>
        <taxon>Myxococcia</taxon>
        <taxon>Myxococcales</taxon>
        <taxon>Cystobacterineae</taxon>
        <taxon>Myxococcaceae</taxon>
        <taxon>Myxococcus</taxon>
    </lineage>
</organism>
<accession>A0ABX7N845</accession>
<protein>
    <submittedName>
        <fullName evidence="3">DUF4349 domain-containing protein</fullName>
    </submittedName>
</protein>
<reference evidence="3 4" key="1">
    <citation type="submission" date="2021-02" db="EMBL/GenBank/DDBJ databases">
        <title>De Novo genome assembly of isolated myxobacteria.</title>
        <authorList>
            <person name="Stevens D.C."/>
        </authorList>
    </citation>
    <scope>NUCLEOTIDE SEQUENCE [LARGE SCALE GENOMIC DNA]</scope>
    <source>
        <strain evidence="3 4">SCHIC003</strain>
    </source>
</reference>
<keyword evidence="1" id="KW-0175">Coiled coil</keyword>